<feature type="compositionally biased region" description="Polar residues" evidence="2">
    <location>
        <begin position="1"/>
        <end position="37"/>
    </location>
</feature>
<dbReference type="GO" id="GO:0016787">
    <property type="term" value="F:hydrolase activity"/>
    <property type="evidence" value="ECO:0007669"/>
    <property type="project" value="UniProtKB-KW"/>
</dbReference>
<dbReference type="InterPro" id="IPR029058">
    <property type="entry name" value="AB_hydrolase_fold"/>
</dbReference>
<feature type="region of interest" description="Disordered" evidence="2">
    <location>
        <begin position="129"/>
        <end position="172"/>
    </location>
</feature>
<dbReference type="InterPro" id="IPR013094">
    <property type="entry name" value="AB_hydrolase_3"/>
</dbReference>
<feature type="domain" description="Alpha/beta hydrolase fold-3" evidence="3">
    <location>
        <begin position="229"/>
        <end position="452"/>
    </location>
</feature>
<dbReference type="AlphaFoldDB" id="A0A0D2FB98"/>
<feature type="compositionally biased region" description="Low complexity" evidence="2">
    <location>
        <begin position="150"/>
        <end position="160"/>
    </location>
</feature>
<dbReference type="HOGENOM" id="CLU_012494_13_4_1"/>
<dbReference type="SUPFAM" id="SSF53474">
    <property type="entry name" value="alpha/beta-Hydrolases"/>
    <property type="match status" value="1"/>
</dbReference>
<gene>
    <name evidence="4" type="ORF">PV04_07564</name>
</gene>
<feature type="compositionally biased region" description="Basic and acidic residues" evidence="2">
    <location>
        <begin position="314"/>
        <end position="323"/>
    </location>
</feature>
<evidence type="ECO:0000259" key="3">
    <source>
        <dbReference type="Pfam" id="PF07859"/>
    </source>
</evidence>
<dbReference type="Pfam" id="PF07859">
    <property type="entry name" value="Abhydrolase_3"/>
    <property type="match status" value="1"/>
</dbReference>
<name>A0A0D2FB98_9EURO</name>
<dbReference type="InterPro" id="IPR050300">
    <property type="entry name" value="GDXG_lipolytic_enzyme"/>
</dbReference>
<dbReference type="PANTHER" id="PTHR48081:SF8">
    <property type="entry name" value="ALPHA_BETA HYDROLASE FOLD-3 DOMAIN-CONTAINING PROTEIN-RELATED"/>
    <property type="match status" value="1"/>
</dbReference>
<evidence type="ECO:0000313" key="5">
    <source>
        <dbReference type="Proteomes" id="UP000054266"/>
    </source>
</evidence>
<dbReference type="STRING" id="5601.A0A0D2FB98"/>
<proteinExistence type="predicted"/>
<protein>
    <recommendedName>
        <fullName evidence="3">Alpha/beta hydrolase fold-3 domain-containing protein</fullName>
    </recommendedName>
</protein>
<sequence length="484" mass="52924">MATSQETPIQKQQSNAPISASTRPTVQNQTQHPQVKSTAPDPTPGTTTTTAGLTPQSGSSSIELTTRDDLSLLYRVLRFLIKPLRPHLVRPPKTPYPDGSPRLSPPKKCNIVIKETKLEGVWMYHLHALGPDSGKKRGTEKAQGNKQKDNLGNADNADGNPPGLGSGRANGRGFERKHRVYYFSGGGFQSPPSGEHWRFLAQLAQDLAGHRSSVTFPGSQRSVDPESDAKIELIMVSYPLAPSSPASESLRVLRNWLRRVMDDAVVNRETLSLMGDSSGANVIVSLGFWAVENYEVASSPSTTGQKIADSNDGPDSKRERETQRMQFPLTSLLSISGPMDLTNSSPNVGRANALDCVLTEEMTKAVADIWCGHDRNRSSQYPPIPLSSPEVSPLFQPDAAFRGLRDKKLNVHGVYGTHDVLSPSGIEFMKKCQKLGVRGRWLVWDGQMHCFPLAAGGDRLGIHEGREARKFVESVLRADAEMED</sequence>
<dbReference type="PANTHER" id="PTHR48081">
    <property type="entry name" value="AB HYDROLASE SUPERFAMILY PROTEIN C4A8.06C"/>
    <property type="match status" value="1"/>
</dbReference>
<feature type="region of interest" description="Disordered" evidence="2">
    <location>
        <begin position="300"/>
        <end position="323"/>
    </location>
</feature>
<evidence type="ECO:0000256" key="1">
    <source>
        <dbReference type="ARBA" id="ARBA00022801"/>
    </source>
</evidence>
<dbReference type="Proteomes" id="UP000054266">
    <property type="component" value="Unassembled WGS sequence"/>
</dbReference>
<accession>A0A0D2FB98</accession>
<feature type="compositionally biased region" description="Low complexity" evidence="2">
    <location>
        <begin position="38"/>
        <end position="55"/>
    </location>
</feature>
<evidence type="ECO:0000313" key="4">
    <source>
        <dbReference type="EMBL" id="KIW65293.1"/>
    </source>
</evidence>
<reference evidence="4 5" key="1">
    <citation type="submission" date="2015-01" db="EMBL/GenBank/DDBJ databases">
        <title>The Genome Sequence of Capronia semiimmersa CBS27337.</title>
        <authorList>
            <consortium name="The Broad Institute Genomics Platform"/>
            <person name="Cuomo C."/>
            <person name="de Hoog S."/>
            <person name="Gorbushina A."/>
            <person name="Stielow B."/>
            <person name="Teixiera M."/>
            <person name="Abouelleil A."/>
            <person name="Chapman S.B."/>
            <person name="Priest M."/>
            <person name="Young S.K."/>
            <person name="Wortman J."/>
            <person name="Nusbaum C."/>
            <person name="Birren B."/>
        </authorList>
    </citation>
    <scope>NUCLEOTIDE SEQUENCE [LARGE SCALE GENOMIC DNA]</scope>
    <source>
        <strain evidence="4 5">CBS 27337</strain>
    </source>
</reference>
<keyword evidence="1" id="KW-0378">Hydrolase</keyword>
<dbReference type="Gene3D" id="3.40.50.1820">
    <property type="entry name" value="alpha/beta hydrolase"/>
    <property type="match status" value="1"/>
</dbReference>
<feature type="region of interest" description="Disordered" evidence="2">
    <location>
        <begin position="1"/>
        <end position="63"/>
    </location>
</feature>
<organism evidence="4 5">
    <name type="scientific">Phialophora macrospora</name>
    <dbReference type="NCBI Taxonomy" id="1851006"/>
    <lineage>
        <taxon>Eukaryota</taxon>
        <taxon>Fungi</taxon>
        <taxon>Dikarya</taxon>
        <taxon>Ascomycota</taxon>
        <taxon>Pezizomycotina</taxon>
        <taxon>Eurotiomycetes</taxon>
        <taxon>Chaetothyriomycetidae</taxon>
        <taxon>Chaetothyriales</taxon>
        <taxon>Herpotrichiellaceae</taxon>
        <taxon>Phialophora</taxon>
    </lineage>
</organism>
<keyword evidence="5" id="KW-1185">Reference proteome</keyword>
<evidence type="ECO:0000256" key="2">
    <source>
        <dbReference type="SAM" id="MobiDB-lite"/>
    </source>
</evidence>
<dbReference type="EMBL" id="KN846960">
    <property type="protein sequence ID" value="KIW65293.1"/>
    <property type="molecule type" value="Genomic_DNA"/>
</dbReference>